<dbReference type="OMA" id="WQSHHKV"/>
<feature type="compositionally biased region" description="Low complexity" evidence="1">
    <location>
        <begin position="616"/>
        <end position="626"/>
    </location>
</feature>
<feature type="compositionally biased region" description="Polar residues" evidence="1">
    <location>
        <begin position="1360"/>
        <end position="1377"/>
    </location>
</feature>
<accession>G3ARY3</accession>
<feature type="region of interest" description="Disordered" evidence="1">
    <location>
        <begin position="788"/>
        <end position="861"/>
    </location>
</feature>
<name>G3ARY3_SPAPN</name>
<dbReference type="Pfam" id="PF07646">
    <property type="entry name" value="Kelch_2"/>
    <property type="match status" value="1"/>
</dbReference>
<dbReference type="InterPro" id="IPR015915">
    <property type="entry name" value="Kelch-typ_b-propeller"/>
</dbReference>
<feature type="compositionally biased region" description="Low complexity" evidence="1">
    <location>
        <begin position="836"/>
        <end position="847"/>
    </location>
</feature>
<feature type="region of interest" description="Disordered" evidence="1">
    <location>
        <begin position="460"/>
        <end position="492"/>
    </location>
</feature>
<organism evidence="3">
    <name type="scientific">Spathaspora passalidarum (strain NRRL Y-27907 / 11-Y1)</name>
    <dbReference type="NCBI Taxonomy" id="619300"/>
    <lineage>
        <taxon>Eukaryota</taxon>
        <taxon>Fungi</taxon>
        <taxon>Dikarya</taxon>
        <taxon>Ascomycota</taxon>
        <taxon>Saccharomycotina</taxon>
        <taxon>Pichiomycetes</taxon>
        <taxon>Debaryomycetaceae</taxon>
        <taxon>Spathaspora</taxon>
    </lineage>
</organism>
<feature type="compositionally biased region" description="Low complexity" evidence="1">
    <location>
        <begin position="1331"/>
        <end position="1345"/>
    </location>
</feature>
<keyword evidence="3" id="KW-1185">Reference proteome</keyword>
<feature type="region of interest" description="Disordered" evidence="1">
    <location>
        <begin position="1021"/>
        <end position="1128"/>
    </location>
</feature>
<dbReference type="Gene3D" id="2.120.10.80">
    <property type="entry name" value="Kelch-type beta propeller"/>
    <property type="match status" value="1"/>
</dbReference>
<sequence>MGSLIPTLSSCHPLQLPPAEKDDRLNLNVRTGSASTLYNSFIFTYGGLTIALELSNYTVEEINRTFHNKVNETNLRFKTIDKYLSGELFYMNLIERHWTRVAFDNSLAPSRPSPRLLHQMCALNNCIYLFGGLVLPDFTNGDASFLSATNDLWEFNLEKNKWTLLHDGVDYSRDKAIPAPRYNHKMATISSLSFVNKRDHFGIFICGGRDQRGREIYDNVLFDLVEKRYVGTSPLQLSVTTSNPKKDEAHGLNNFKANEDHLLSLNSTTGMILSFVEEVESEQKIDGKTKTLHTSTTHEESLIVYSATKEDHHNSLVSFKLGKSIKSGRTLPVHRKKIVNNLTTPFNLRYPSGGLFGQNIVVTGFLPGEIDISIFIYNKPTGKWSRLNVVCNHDYGSHRFWGGFVWQSHHKVVLLGNYLTSRTTSSVRYFTIMVTVSLPITNILASSELEGGHFHREDGTKVYRRKSSTTTDNDEFSSDTSSSEGASDGNEEDDLLHTRRHSITTLATDKSPAAISFTEYVHYAAPKVTFTTIRSVFPPAAITLGRNAFERYGDMVSDFELVSSNGDRIPVCLVVLMERWGGYFVQLLSKGYVQAVDKFETQQAMGLYEGQRLRSKTSNSSESPSSSPRPPLKTNTSAVDPHQINFRRSSMTSSHFNTNPLFPSDLQDIPPQLPLPTESLPPVPATPVSFRSSSRKGSQDLGSPRASLLHTLTVLRNIPTSRSPRDSPFASPRASLSGQGGIAPGINHPVNSSAGELFGSPFSNFRSPGRTLSAAATNRRRSIDVLMAGEPAELTKPSDSLDLRTEKASLSTMNSEGTRDSSIAEGYKSSDDDSSRTGSQISSGSISAPTPFTPSDSKEGEIDKQEGDVFENALLNFDNIESNTFRMEPSLIPRKLYFPFPTITVKAFCEYLYTGQIGNKWILAPTVLDNLLIAKQYRVPLLYDLISEVLFGIIGRKEAYVVGEGNKLKRKYFDLMKQLGAPTDPNFSFPLDEYEGFMDTVDDAYLDIGLLKKISRTRKTRAASKSSKKSTSSLFAGMDEESLSKKRSSKELSPKEVVETDQELSPKSRGDENDNTLERNDEDSDGHDDTFEGAPENMENVVEKVTTNVEEEDEVNVSDEREMNSNSEEEQEIELGYLDTYANSGIPIGPRSKSVFDKHSFLFQELKQAEEEIEAEDEDERGRGASTSTKDTDYAERNANYALGELISPDAPIPSDYSIDLIFEAGTIVSDLKLMLRAYNLRAMTRILKRTRADIERAISELEELVESKKHHDDLKLKRATGTESVKYENRKSSGIDPHTVAHETSESPSETSAMIRSESSSFGFHDMVPSSSNNSVNTTNSQRSNGGGSTTGSAHPISRTGSHTSLRGLTSLTPFSKSKERLARNESASDLVSMDKVPMTFDKSIRKKFHTVGTGVLGRVPTTKAEEVITSSASSIKSAATAATSATTSVNKKYGLFHLHRREKTSSGDELSVESNKLERASSQVSLSSGSSKNESTTGTTHKRRGRGLFGLMK</sequence>
<dbReference type="eggNOG" id="ENOG502QSQ9">
    <property type="taxonomic scope" value="Eukaryota"/>
</dbReference>
<dbReference type="RefSeq" id="XP_007376610.1">
    <property type="nucleotide sequence ID" value="XM_007376548.1"/>
</dbReference>
<evidence type="ECO:0000313" key="2">
    <source>
        <dbReference type="EMBL" id="EGW31832.1"/>
    </source>
</evidence>
<feature type="compositionally biased region" description="Basic and acidic residues" evidence="1">
    <location>
        <begin position="1049"/>
        <end position="1079"/>
    </location>
</feature>
<dbReference type="InParanoid" id="G3ARY3"/>
<dbReference type="FunCoup" id="G3ARY3">
    <property type="interactions" value="282"/>
</dbReference>
<dbReference type="PANTHER" id="PTHR43503:SF2">
    <property type="entry name" value="NEGATIVE REGULATOR OF SPORULATION MDS3-RELATED"/>
    <property type="match status" value="1"/>
</dbReference>
<dbReference type="GeneID" id="18875441"/>
<reference evidence="2 3" key="1">
    <citation type="journal article" date="2011" name="Proc. Natl. Acad. Sci. U.S.A.">
        <title>Comparative genomics of xylose-fermenting fungi for enhanced biofuel production.</title>
        <authorList>
            <person name="Wohlbach D.J."/>
            <person name="Kuo A."/>
            <person name="Sato T.K."/>
            <person name="Potts K.M."/>
            <person name="Salamov A.A."/>
            <person name="LaButti K.M."/>
            <person name="Sun H."/>
            <person name="Clum A."/>
            <person name="Pangilinan J.L."/>
            <person name="Lindquist E.A."/>
            <person name="Lucas S."/>
            <person name="Lapidus A."/>
            <person name="Jin M."/>
            <person name="Gunawan C."/>
            <person name="Balan V."/>
            <person name="Dale B.E."/>
            <person name="Jeffries T.W."/>
            <person name="Zinkel R."/>
            <person name="Barry K.W."/>
            <person name="Grigoriev I.V."/>
            <person name="Gasch A.P."/>
        </authorList>
    </citation>
    <scope>NUCLEOTIDE SEQUENCE [LARGE SCALE GENOMIC DNA]</scope>
    <source>
        <strain evidence="3">NRRL Y-27907 / 11-Y1</strain>
    </source>
</reference>
<feature type="region of interest" description="Disordered" evidence="1">
    <location>
        <begin position="610"/>
        <end position="749"/>
    </location>
</feature>
<feature type="region of interest" description="Disordered" evidence="1">
    <location>
        <begin position="1268"/>
        <end position="1390"/>
    </location>
</feature>
<dbReference type="EMBL" id="GL996503">
    <property type="protein sequence ID" value="EGW31832.1"/>
    <property type="molecule type" value="Genomic_DNA"/>
</dbReference>
<evidence type="ECO:0000256" key="1">
    <source>
        <dbReference type="SAM" id="MobiDB-lite"/>
    </source>
</evidence>
<dbReference type="Proteomes" id="UP000000709">
    <property type="component" value="Unassembled WGS sequence"/>
</dbReference>
<dbReference type="KEGG" id="spaa:SPAPADRAFT_72544"/>
<feature type="compositionally biased region" description="Basic and acidic residues" evidence="1">
    <location>
        <begin position="1268"/>
        <end position="1277"/>
    </location>
</feature>
<dbReference type="SUPFAM" id="SSF117281">
    <property type="entry name" value="Kelch motif"/>
    <property type="match status" value="1"/>
</dbReference>
<feature type="compositionally biased region" description="Basic and acidic residues" evidence="1">
    <location>
        <begin position="1286"/>
        <end position="1306"/>
    </location>
</feature>
<dbReference type="HOGENOM" id="CLU_252746_0_0_1"/>
<feature type="compositionally biased region" description="Low complexity" evidence="1">
    <location>
        <begin position="478"/>
        <end position="488"/>
    </location>
</feature>
<dbReference type="GO" id="GO:0045454">
    <property type="term" value="P:cell redox homeostasis"/>
    <property type="evidence" value="ECO:0007669"/>
    <property type="project" value="TreeGrafter"/>
</dbReference>
<dbReference type="InterPro" id="IPR011498">
    <property type="entry name" value="Kelch_2"/>
</dbReference>
<gene>
    <name evidence="2" type="ORF">SPAPADRAFT_72544</name>
</gene>
<feature type="compositionally biased region" description="Low complexity" evidence="1">
    <location>
        <begin position="1096"/>
        <end position="1108"/>
    </location>
</feature>
<dbReference type="GO" id="GO:0005739">
    <property type="term" value="C:mitochondrion"/>
    <property type="evidence" value="ECO:0007669"/>
    <property type="project" value="TreeGrafter"/>
</dbReference>
<feature type="region of interest" description="Disordered" evidence="1">
    <location>
        <begin position="1465"/>
        <end position="1515"/>
    </location>
</feature>
<proteinExistence type="predicted"/>
<feature type="compositionally biased region" description="Polar residues" evidence="1">
    <location>
        <begin position="646"/>
        <end position="661"/>
    </location>
</feature>
<dbReference type="OrthoDB" id="10001928at2759"/>
<feature type="compositionally biased region" description="Polar residues" evidence="1">
    <location>
        <begin position="1307"/>
        <end position="1323"/>
    </location>
</feature>
<evidence type="ECO:0008006" key="4">
    <source>
        <dbReference type="Google" id="ProtNLM"/>
    </source>
</evidence>
<evidence type="ECO:0000313" key="3">
    <source>
        <dbReference type="Proteomes" id="UP000000709"/>
    </source>
</evidence>
<dbReference type="GO" id="GO:0005829">
    <property type="term" value="C:cytosol"/>
    <property type="evidence" value="ECO:0007669"/>
    <property type="project" value="TreeGrafter"/>
</dbReference>
<feature type="compositionally biased region" description="Low complexity" evidence="1">
    <location>
        <begin position="1483"/>
        <end position="1501"/>
    </location>
</feature>
<feature type="region of interest" description="Disordered" evidence="1">
    <location>
        <begin position="1170"/>
        <end position="1195"/>
    </location>
</feature>
<feature type="compositionally biased region" description="Pro residues" evidence="1">
    <location>
        <begin position="671"/>
        <end position="685"/>
    </location>
</feature>
<protein>
    <recommendedName>
        <fullName evidence="4">BTB domain-containing protein</fullName>
    </recommendedName>
</protein>
<dbReference type="PANTHER" id="PTHR43503">
    <property type="entry name" value="MCG48959-RELATED"/>
    <property type="match status" value="1"/>
</dbReference>